<reference evidence="1 2" key="1">
    <citation type="submission" date="2019-04" db="EMBL/GenBank/DDBJ databases">
        <title>Cohnella sp. nov., isolated from soil.</title>
        <authorList>
            <person name="Kim W."/>
        </authorList>
    </citation>
    <scope>NUCLEOTIDE SEQUENCE [LARGE SCALE GENOMIC DNA]</scope>
    <source>
        <strain evidence="1 2">CAU 1483</strain>
    </source>
</reference>
<dbReference type="Pfam" id="PF13552">
    <property type="entry name" value="DUF4127"/>
    <property type="match status" value="1"/>
</dbReference>
<name>A0A4U0FHN5_9BACL</name>
<evidence type="ECO:0000313" key="1">
    <source>
        <dbReference type="EMBL" id="TJY44536.1"/>
    </source>
</evidence>
<dbReference type="AlphaFoldDB" id="A0A4U0FHN5"/>
<proteinExistence type="predicted"/>
<protein>
    <submittedName>
        <fullName evidence="1">DUF4127 family protein</fullName>
    </submittedName>
</protein>
<dbReference type="OrthoDB" id="9789552at2"/>
<dbReference type="EMBL" id="SUPK01000001">
    <property type="protein sequence ID" value="TJY44536.1"/>
    <property type="molecule type" value="Genomic_DNA"/>
</dbReference>
<comment type="caution">
    <text evidence="1">The sequence shown here is derived from an EMBL/GenBank/DDBJ whole genome shotgun (WGS) entry which is preliminary data.</text>
</comment>
<evidence type="ECO:0000313" key="2">
    <source>
        <dbReference type="Proteomes" id="UP000309673"/>
    </source>
</evidence>
<organism evidence="1 2">
    <name type="scientific">Cohnella pontilimi</name>
    <dbReference type="NCBI Taxonomy" id="2564100"/>
    <lineage>
        <taxon>Bacteria</taxon>
        <taxon>Bacillati</taxon>
        <taxon>Bacillota</taxon>
        <taxon>Bacilli</taxon>
        <taxon>Bacillales</taxon>
        <taxon>Paenibacillaceae</taxon>
        <taxon>Cohnella</taxon>
    </lineage>
</organism>
<dbReference type="InterPro" id="IPR025394">
    <property type="entry name" value="DUF4127"/>
</dbReference>
<accession>A0A4U0FHN5</accession>
<dbReference type="RefSeq" id="WP_136776345.1">
    <property type="nucleotide sequence ID" value="NZ_SUPK01000001.1"/>
</dbReference>
<keyword evidence="2" id="KW-1185">Reference proteome</keyword>
<dbReference type="Proteomes" id="UP000309673">
    <property type="component" value="Unassembled WGS sequence"/>
</dbReference>
<gene>
    <name evidence="1" type="ORF">E5161_03950</name>
</gene>
<sequence length="518" mass="58394">MDRIVYLPLDERPCNAKFPLQIAAAADIEMAAPPPALLGRKKQPADTARIADWLQEQTSGSGYLIVSLDMLVYGGIVPSRLHYLSIEDCRSRLQTLAQLKKANPKLRIYAFNLIMRAPAYNSSDEEPDYYADYGAQLSMFGRLQDKQAREGLTESERMKWEQLSLELPEAVQQDFIGRRRINSAVNELAVELTANETIDFLIIPLDDNAKYGYSSSEQRKLLASVQDKQLFDRVHIYPGADEVGNTLFARVFCEIRWYQPDIFIRHSSASGPFAIPKYEDRSLAESLKCQITAAGGYIADHASDADFVLMINSPPVGQYDMAETTDSFEQRHASYFSEINYREFAHAIRRYADKGYMLALADVATCNGADEPLMKLLSGMGLLSSLSAYAGWNTSGNSLGTVIPHAIVESYFHKKEKKGGSVRSRNSEAFYLSRLVEDWGYQAIVRMDVAYRHIEKLGGNYFDVAAIHDQAAALIQDKLQAFIDEFLKELDPGRIRLENVILPWKRMFEVGFDLHLEA</sequence>